<dbReference type="CDD" id="cd09909">
    <property type="entry name" value="HIV-1-like_HR1-HR2"/>
    <property type="match status" value="1"/>
</dbReference>
<dbReference type="Pfam" id="PF00517">
    <property type="entry name" value="GP41"/>
    <property type="match status" value="1"/>
</dbReference>
<evidence type="ECO:0000256" key="34">
    <source>
        <dbReference type="RuleBase" id="RU363095"/>
    </source>
</evidence>
<evidence type="ECO:0000256" key="33">
    <source>
        <dbReference type="HAMAP-Rule" id="MF_04083"/>
    </source>
</evidence>
<comment type="subunit">
    <text evidence="33">The mature envelope protein (Env) consists of a homotrimer of non-covalently associated gp120-gp41 heterodimers. The resulting complex protrudes from the virus surface as a spike. There seems to be as few as 10 spikes on the average virion. Surface protein gp120 interacts with host CD4, CCR5 and CXCR4. Gp120 also interacts with the C-type lectins CD209/DC-SIGN and CLEC4M/DC-SIGNR (collectively referred to as DC-SIGN(R)). Gp120 and gp41 interact with GalCer. Gp120 interacts with host ITGA4/ITGB7 complex; on CD4+ T-cells, this interaction results in rapid activation of integrin ITGAL/LFA-1, which facilitates efficient cell-to-cell spreading of HIV-1. Gp120 interacts with cell-associated heparan sulfate; this interaction increases virus infectivity on permissive cells and may be involved in infection of CD4- cells.</text>
</comment>
<feature type="region of interest" description="Disordered" evidence="35">
    <location>
        <begin position="454"/>
        <end position="475"/>
    </location>
</feature>
<evidence type="ECO:0000256" key="20">
    <source>
        <dbReference type="ARBA" id="ARBA00022879"/>
    </source>
</evidence>
<keyword evidence="15 33" id="KW-0053">Apoptosis</keyword>
<proteinExistence type="inferred from homology"/>
<evidence type="ECO:0000256" key="15">
    <source>
        <dbReference type="ARBA" id="ARBA00022703"/>
    </source>
</evidence>
<evidence type="ECO:0000256" key="1">
    <source>
        <dbReference type="ARBA" id="ARBA00004402"/>
    </source>
</evidence>
<evidence type="ECO:0000256" key="6">
    <source>
        <dbReference type="ARBA" id="ARBA00004650"/>
    </source>
</evidence>
<dbReference type="EMBL" id="KX693237">
    <property type="protein sequence ID" value="AOK87602.1"/>
    <property type="molecule type" value="Genomic_DNA"/>
</dbReference>
<evidence type="ECO:0000256" key="30">
    <source>
        <dbReference type="ARBA" id="ARBA00023288"/>
    </source>
</evidence>
<evidence type="ECO:0000256" key="29">
    <source>
        <dbReference type="ARBA" id="ARBA00023280"/>
    </source>
</evidence>
<dbReference type="GO" id="GO:0039654">
    <property type="term" value="P:fusion of virus membrane with host endosome membrane"/>
    <property type="evidence" value="ECO:0007669"/>
    <property type="project" value="UniProtKB-UniRule"/>
</dbReference>
<comment type="subcellular location">
    <molecule>Transmembrane protein gp41</molecule>
    <subcellularLocation>
        <location evidence="33">Virion membrane</location>
        <topology evidence="33">Single-pass type I membrane protein</topology>
    </subcellularLocation>
    <subcellularLocation>
        <location evidence="33">Host cell membrane</location>
        <topology evidence="33">Single-pass type I membrane protein</topology>
    </subcellularLocation>
    <subcellularLocation>
        <location evidence="33">Host endosome membrane</location>
        <topology evidence="33">Single-pass type I membrane protein</topology>
    </subcellularLocation>
    <text evidence="33">It is probably concentrated at the site of budding and incorporated into the virions possibly by contacts between the cytoplasmic tail of Env and the N-terminus of Gag.</text>
</comment>
<comment type="domain">
    <text evidence="33">Some of the most genetically diverse regions of the viral genome are present in Env. They are called variable regions 1 through 5 (V1 through V5). Coreceptor usage of gp120 is determined mainly by the primary structure of the third variable region (V3) in the outer domain of gp120. The sequence of V3 determines which coreceptor, CCR5 and/or CXCR4 (corresponding to R5/macrophage, X4/T cell and R5X4/T cell and macrophage tropism), is used to trigger the fusion potential of the Env complex, and hence which cells the virus can infect. Binding to CCR5 involves a region adjacent in addition to V3.</text>
</comment>
<comment type="domain">
    <text evidence="33">The YXXL motif is involved in determining the exact site of viral release at the surface of infected mononuclear cells and promotes endocytosis. YXXL and di-leucine endocytosis motifs interact directly or indirectly with the clathrin adapter complexes, opperate independently, and their activities are not additive.</text>
</comment>
<dbReference type="InterPro" id="IPR036377">
    <property type="entry name" value="Gp120_core_sf"/>
</dbReference>
<keyword evidence="8 33" id="KW-1170">Fusion of virus membrane with host endosomal membrane</keyword>
<feature type="lipid moiety-binding region" description="S-palmitoyl cysteine; by host" evidence="33">
    <location>
        <position position="839"/>
    </location>
</feature>
<evidence type="ECO:0000256" key="12">
    <source>
        <dbReference type="ARBA" id="ARBA00022595"/>
    </source>
</evidence>
<keyword evidence="30 33" id="KW-0449">Lipoprotein</keyword>
<evidence type="ECO:0000256" key="31">
    <source>
        <dbReference type="ARBA" id="ARBA00023296"/>
    </source>
</evidence>
<keyword evidence="13 33" id="KW-0165">Cleavage on pair of basic residues</keyword>
<feature type="transmembrane region" description="Helical" evidence="34">
    <location>
        <begin position="680"/>
        <end position="707"/>
    </location>
</feature>
<organismHost>
    <name type="scientific">Homo sapiens</name>
    <name type="common">Human</name>
    <dbReference type="NCBI Taxonomy" id="9606"/>
</organismHost>
<comment type="PTM">
    <text evidence="33">Highly glycosylated by host. The high number of glycan on the protein is reffered to as 'glycan shield' because it contributes to hide protein sequence from adaptive immune system.</text>
</comment>
<dbReference type="SUPFAM" id="SSF58069">
    <property type="entry name" value="Virus ectodomain"/>
    <property type="match status" value="1"/>
</dbReference>
<feature type="lipid moiety-binding region" description="S-palmitoyl cysteine; by host" evidence="33">
    <location>
        <position position="766"/>
    </location>
</feature>
<feature type="region of interest" description="Disordered" evidence="35">
    <location>
        <begin position="721"/>
        <end position="743"/>
    </location>
</feature>
<dbReference type="FunFam" id="1.10.287.210:FF:000001">
    <property type="entry name" value="Envelope glycoprotein gp160"/>
    <property type="match status" value="1"/>
</dbReference>
<evidence type="ECO:0000256" key="21">
    <source>
        <dbReference type="ARBA" id="ARBA00022890"/>
    </source>
</evidence>
<evidence type="ECO:0000256" key="9">
    <source>
        <dbReference type="ARBA" id="ARBA00022511"/>
    </source>
</evidence>
<sequence length="858" mass="97264">MKVKGIRKNYQHLWRWGTMLLGMLMICSATEKLWVTVYYGVPVWKEATTTLFCASDAKAYDTEVHNVWATHACVPTDPNPQEVVLENVTENFNMWKNNMVEQMHEDIISLWDQSLKPCVKLTPLCVTLNCTKLNLTSTSSNTSTSSITNSTTEGGELKNCSFNITTSIKTKVRDYAFFYKLDIVPIGNDSTSYRLINCNTSVITQACPKVSFEPIPIHYCTPAGFAILKCNNRTFNGTGPCTNVSTVQCTHGIRPVVSTQLLLNGSLAEEEVIIRSSNFTNNARVIIVQLNKSVEINCTRPNNNTRKSIPLGPGKAWYTTGQIIGDIRQAHCNLSRTAWNNTLRLITEKLREQFGNKTIIFNQSSGGDPEIVTHSFNCGGEFFYCNTTQLFNSTWEWNDTSAWNDTAENSSITLPCRIKQIVNMWQEVGKAMYAPPIEGQIRCASNITGLLLTRDGGNNRNETTETETFRPGGGDMRDNWRSELYKYKVVKIEPLGVAPTKAKRRVVQREKRAVGTIGAMFLGFLGAAGSTMGAASITLTVQARQLLSGIVQQQRNLLRAIEAQQHLLQLTVWGIKQLQARVLAVERYLKDQQLLGIWGCSGKLICTTAVPWNVSWSNKSYNEIWNNMTWMEWEREIDNYTKEIYTLIENSQNQQEKNELDLLELDKWASLWNWFDITQWLWYIRIFIIIVGGLIGLRIVFAVLSIINRVRQGYSPLSLQTHFPAQRGPGRPEGIEGEGGEQDRDRSVRLVTGFLPLIWEDLRSLCLFSYHRLRDLLLIVARIVELLGRRGWEALSYWWNLLQYWIQELKNSAISLLNAIAIAVAEGTDRVIEVAQRACRAILNIPTRIRQGLERALL</sequence>
<keyword evidence="21 33" id="KW-1164">Virus endocytosis by host</keyword>
<dbReference type="Gene3D" id="1.10.287.210">
    <property type="match status" value="1"/>
</dbReference>
<comment type="domain">
    <text evidence="33">The CD4-binding region is targeted by the antibody b12.</text>
</comment>
<dbReference type="GO" id="GO:0019082">
    <property type="term" value="P:viral protein processing"/>
    <property type="evidence" value="ECO:0007669"/>
    <property type="project" value="UniProtKB-UniRule"/>
</dbReference>
<dbReference type="GO" id="GO:0020002">
    <property type="term" value="C:host cell plasma membrane"/>
    <property type="evidence" value="ECO:0007669"/>
    <property type="project" value="UniProtKB-SubCell"/>
</dbReference>
<evidence type="ECO:0000256" key="5">
    <source>
        <dbReference type="ARBA" id="ARBA00004578"/>
    </source>
</evidence>
<keyword evidence="18 33" id="KW-0946">Virion</keyword>
<keyword evidence="26 33" id="KW-0564">Palmitate</keyword>
<evidence type="ECO:0000256" key="2">
    <source>
        <dbReference type="ARBA" id="ARBA00004433"/>
    </source>
</evidence>
<keyword evidence="19 33" id="KW-1043">Host membrane</keyword>
<dbReference type="FunFam" id="1.20.5.490:FF:000001">
    <property type="entry name" value="Envelope glycoprotein gp160"/>
    <property type="match status" value="1"/>
</dbReference>
<evidence type="ECO:0000256" key="13">
    <source>
        <dbReference type="ARBA" id="ARBA00022685"/>
    </source>
</evidence>
<dbReference type="GO" id="GO:1903911">
    <property type="term" value="P:positive regulation of receptor clustering"/>
    <property type="evidence" value="ECO:0007669"/>
    <property type="project" value="UniProtKB-UniRule"/>
</dbReference>
<dbReference type="GO" id="GO:0019064">
    <property type="term" value="P:fusion of virus membrane with host plasma membrane"/>
    <property type="evidence" value="ECO:0007669"/>
    <property type="project" value="UniProtKB-UniRule"/>
</dbReference>
<comment type="function">
    <text evidence="33">Transmembrane protein gp41: Acts as a class I viral fusion protein. Under the current model, the protein has at least 3 conformational states: pre-fusion native state, pre-hairpin intermediate state, and post-fusion hairpin state. During fusion of viral and target intracellular membranes, the coiled coil regions (heptad repeats) assume a trimer-of-hairpins structure, positioning the fusion peptide in close proximity to the C-terminal region of the ectodomain. The formation of this structure appears to drive apposition and subsequent fusion of viral and target cell membranes. Complete fusion occurs in host cell endosomes and is dynamin-dependent, however some lipid transfer might occur at the plasma membrane. The virus undergoes clathrin-dependent internalization long before endosomal fusion, thus minimizing the surface exposure of conserved viral epitopes during fusion and reducing the efficacy of inhibitors targeting these epitopes. Membranes fusion leads to delivery of the nucleocapsid into the cytoplasm.</text>
</comment>
<organism evidence="38">
    <name type="scientific">Human immunodeficiency virus type 1</name>
    <name type="common">HIV-1</name>
    <dbReference type="NCBI Taxonomy" id="11676"/>
    <lineage>
        <taxon>Viruses</taxon>
        <taxon>Riboviria</taxon>
        <taxon>Pararnavirae</taxon>
        <taxon>Artverviricota</taxon>
        <taxon>Revtraviricetes</taxon>
        <taxon>Ortervirales</taxon>
        <taxon>Retroviridae</taxon>
        <taxon>Orthoretrovirinae</taxon>
        <taxon>Lentivirus</taxon>
        <taxon>Lentivirus humimdef1</taxon>
    </lineage>
</organism>
<feature type="chain" id="PRO_5023270677" description="Envelope glycoprotein gp160" evidence="33">
    <location>
        <begin position="32"/>
        <end position="858"/>
    </location>
</feature>
<evidence type="ECO:0000256" key="10">
    <source>
        <dbReference type="ARBA" id="ARBA00022570"/>
    </source>
</evidence>
<evidence type="ECO:0000256" key="26">
    <source>
        <dbReference type="ARBA" id="ARBA00023139"/>
    </source>
</evidence>
<evidence type="ECO:0000256" key="16">
    <source>
        <dbReference type="ARBA" id="ARBA00022729"/>
    </source>
</evidence>
<dbReference type="InterPro" id="IPR000777">
    <property type="entry name" value="HIV1_Gp120"/>
</dbReference>
<evidence type="ECO:0000256" key="27">
    <source>
        <dbReference type="ARBA" id="ARBA00023157"/>
    </source>
</evidence>
<dbReference type="FunFam" id="2.170.40.20:FF:000003">
    <property type="entry name" value="Envelope glycoprotein gp160"/>
    <property type="match status" value="1"/>
</dbReference>
<comment type="function">
    <text evidence="33">Surface protein gp120: Attaches the virus to the host lymphoid cell by binding to the primary receptor CD4. This interaction induces a structural rearrangement creating a high affinity binding site for a chemokine coreceptor like CXCR4 and/or CCR5. Acts as a ligand for CD209/DC-SIGN and CLEC4M/DC-SIGNR, which are respectively found on dendritic cells (DCs), and on endothelial cells of liver sinusoids and lymph node sinuses. These interactions allow capture of viral particles at mucosal surfaces by these cells and subsequent transmission to permissive cells. HIV subverts the migration properties of dendritic cells to gain access to CD4+ T-cells in lymph nodes. Virus transmission to permissive T-cells occurs either in trans (without DCs infection, through viral capture and transmission), or in cis (following DCs productive infection, through the usual CD4-gp120 interaction), thereby inducing a robust infection. In trans infection, bound virions remain infectious over days and it is proposed that they are not degraded, but protected in non-lysosomal acidic organelles within the DCs close to the cell membrane thus contributing to the viral infectious potential during DCs' migration from the periphery to the lymphoid tissues. On arrival at lymphoid tissues, intact virions recycle back to DCs' cell surface allowing virus transmission to CD4+ T-cells.</text>
</comment>
<evidence type="ECO:0000259" key="36">
    <source>
        <dbReference type="Pfam" id="PF00516"/>
    </source>
</evidence>
<evidence type="ECO:0000256" key="11">
    <source>
        <dbReference type="ARBA" id="ARBA00022581"/>
    </source>
</evidence>
<keyword evidence="7 33" id="KW-1168">Fusion of virus membrane with host membrane</keyword>
<accession>A0A1C8Z1M6</accession>
<feature type="domain" description="Human immunodeficiency virus 1 envelope glycoprotein Gp120" evidence="36">
    <location>
        <begin position="33"/>
        <end position="512"/>
    </location>
</feature>
<feature type="domain" description="Retroviral envelope protein GP41-like" evidence="37">
    <location>
        <begin position="532"/>
        <end position="720"/>
    </location>
</feature>
<keyword evidence="20 33" id="KW-0261">Viral envelope protein</keyword>
<evidence type="ECO:0000256" key="23">
    <source>
        <dbReference type="ARBA" id="ARBA00023046"/>
    </source>
</evidence>
<keyword evidence="31 33" id="KW-1160">Virus entry into host cell</keyword>
<keyword evidence="16 33" id="KW-0732">Signal</keyword>
<comment type="similarity">
    <text evidence="33">Belongs to the HIV-1 env protein family.</text>
</comment>
<evidence type="ECO:0000256" key="14">
    <source>
        <dbReference type="ARBA" id="ARBA00022692"/>
    </source>
</evidence>
<evidence type="ECO:0000256" key="19">
    <source>
        <dbReference type="ARBA" id="ARBA00022870"/>
    </source>
</evidence>
<dbReference type="Gene3D" id="1.20.5.490">
    <property type="entry name" value="Single helix bin"/>
    <property type="match status" value="1"/>
</dbReference>
<evidence type="ECO:0000259" key="37">
    <source>
        <dbReference type="Pfam" id="PF00517"/>
    </source>
</evidence>
<dbReference type="SUPFAM" id="SSF56502">
    <property type="entry name" value="gp120 core"/>
    <property type="match status" value="2"/>
</dbReference>
<keyword evidence="28 33" id="KW-0325">Glycoprotein</keyword>
<dbReference type="GO" id="GO:0075512">
    <property type="term" value="P:clathrin-dependent endocytosis of virus by host cell"/>
    <property type="evidence" value="ECO:0007669"/>
    <property type="project" value="UniProtKB-UniRule"/>
</dbReference>
<comment type="PTM">
    <text evidence="33">Palmitoylation of the transmembrane protein and of Env polyprotein (prior to its proteolytic cleavage) is essential for their association with host cell membrane lipid rafts. Palmitoylation is therefore required for envelope trafficking to classical lipid rafts, but not for viral replication.</text>
</comment>
<dbReference type="GO" id="GO:0019062">
    <property type="term" value="P:virion attachment to host cell"/>
    <property type="evidence" value="ECO:0007669"/>
    <property type="project" value="UniProtKB-UniRule"/>
</dbReference>
<feature type="topological domain" description="Cytoplasmic" evidence="33">
    <location>
        <begin position="708"/>
        <end position="858"/>
    </location>
</feature>
<reference evidence="38" key="1">
    <citation type="submission" date="2016-08" db="EMBL/GenBank/DDBJ databases">
        <title>Escape from humoral immunity is associated with treatment failure in HIV-1-infected patients receiving long-term antiretroviral therapy: implication for predicting treatment outcome and designing individual therapeutic regimen.</title>
        <authorList>
            <person name="Ouyang Y."/>
            <person name="Yin Q."/>
            <person name="Li Z."/>
            <person name="Ma L."/>
        </authorList>
    </citation>
    <scope>NUCLEOTIDE SEQUENCE</scope>
    <source>
        <strain evidence="38">2363-9</strain>
    </source>
</reference>
<feature type="short sequence motif" description="YXXL motif; contains endocytosis signal" evidence="33">
    <location>
        <begin position="714"/>
        <end position="717"/>
    </location>
</feature>
<feature type="region of interest" description="Immunosuppression" evidence="33">
    <location>
        <begin position="576"/>
        <end position="594"/>
    </location>
</feature>
<evidence type="ECO:0000256" key="35">
    <source>
        <dbReference type="SAM" id="MobiDB-lite"/>
    </source>
</evidence>
<keyword evidence="11 33" id="KW-0945">Host-virus interaction</keyword>
<comment type="function">
    <text evidence="33">Envelope glycoprotein gp160: Oligomerizes in the host endoplasmic reticulum into predominantly trimers. In a second time, gp160 transits in the host Golgi, where glycosylation is completed. The precursor is then proteolytically cleaved in the trans-Golgi and thereby activated by cellular furin or furin-like proteases to produce gp120 and gp41.</text>
</comment>
<keyword evidence="12 33" id="KW-1162">Viral penetration into host cytoplasm</keyword>
<feature type="disulfide bond" evidence="33">
    <location>
        <begin position="230"/>
        <end position="241"/>
    </location>
</feature>
<evidence type="ECO:0000256" key="32">
    <source>
        <dbReference type="ARBA" id="ARBA00062028"/>
    </source>
</evidence>
<protein>
    <recommendedName>
        <fullName evidence="33">Envelope glycoprotein gp160</fullName>
    </recommendedName>
    <alternativeName>
        <fullName evidence="33">Env polyprotein</fullName>
    </alternativeName>
    <component>
        <recommendedName>
            <fullName evidence="33">Surface protein gp120</fullName>
            <shortName evidence="33">SU</shortName>
        </recommendedName>
        <alternativeName>
            <fullName evidence="33">Glycoprotein 120</fullName>
            <shortName evidence="33">gp120</shortName>
        </alternativeName>
    </component>
    <component>
        <recommendedName>
            <fullName evidence="33">Transmembrane protein gp41</fullName>
            <shortName evidence="33">TM</shortName>
        </recommendedName>
        <alternativeName>
            <fullName evidence="33">Glycoprotein 41</fullName>
            <shortName evidence="33">gp41</shortName>
        </alternativeName>
    </component>
</protein>
<comment type="subcellular location">
    <molecule>Surface protein gp120</molecule>
    <subcellularLocation>
        <location evidence="33">Virion membrane</location>
        <topology evidence="33">Peripheral membrane protein</topology>
    </subcellularLocation>
    <subcellularLocation>
        <location evidence="33">Host cell membrane</location>
        <topology evidence="33">Peripheral membrane protein</topology>
    </subcellularLocation>
    <subcellularLocation>
        <location evidence="33">Host endosome membrane</location>
        <topology evidence="33">Single-pass type I membrane protein</topology>
    </subcellularLocation>
    <text evidence="33">The surface protein is not anchored to the viral envelope, but associates with the extravirion surface through its binding to TM. It is probably concentrated at the site of budding and incorporated into the virions possibly by contacts between the cytoplasmic tail of Env and the N-terminus of Gag.</text>
</comment>
<dbReference type="InterPro" id="IPR037527">
    <property type="entry name" value="Gp160"/>
</dbReference>
<feature type="short sequence motif" description="Di-leucine internalization motif" evidence="33">
    <location>
        <begin position="857"/>
        <end position="858"/>
    </location>
</feature>
<dbReference type="GO" id="GO:1903908">
    <property type="term" value="P:positive regulation of plasma membrane raft polarization"/>
    <property type="evidence" value="ECO:0007669"/>
    <property type="project" value="UniProtKB-UniRule"/>
</dbReference>
<keyword evidence="29 33" id="KW-0899">Viral immunoevasion</keyword>
<dbReference type="HAMAP" id="MF_04083">
    <property type="entry name" value="HIV_ENV"/>
    <property type="match status" value="1"/>
</dbReference>
<comment type="domain">
    <text evidence="33 34">The 17 amino acids long immunosuppressive region is present in many retroviral envelope proteins. Synthetic peptides derived from this relatively conserved sequence inhibit immune function in vitro and in vivo.</text>
</comment>
<dbReference type="GO" id="GO:0019031">
    <property type="term" value="C:viral envelope"/>
    <property type="evidence" value="ECO:0007669"/>
    <property type="project" value="UniProtKB-KW"/>
</dbReference>
<evidence type="ECO:0000256" key="24">
    <source>
        <dbReference type="ARBA" id="ARBA00023054"/>
    </source>
</evidence>
<gene>
    <name evidence="33 38" type="primary">env</name>
</gene>
<comment type="caution">
    <text evidence="33 34">Lacks conserved residue(s) required for the propagation of feature annotation.</text>
</comment>
<evidence type="ECO:0000313" key="38">
    <source>
        <dbReference type="EMBL" id="AOK87602.1"/>
    </source>
</evidence>
<evidence type="ECO:0000256" key="7">
    <source>
        <dbReference type="ARBA" id="ARBA00022506"/>
    </source>
</evidence>
<evidence type="ECO:0000256" key="4">
    <source>
        <dbReference type="ARBA" id="ARBA00004563"/>
    </source>
</evidence>
<comment type="subunit">
    <text evidence="32">The mature envelope protein (Env) consists of a homotrimer of non-covalently associated gp120-gp41 heterodimers. The resulting complex protrudes from the virus surface as a spike. There seems to be as few as 10 spikes on the average virion. Interacts with host CD4, CCR5 and CXCR4. Gp120 also interacts with the C-type lectins CD209/DC-SIGN and CLEC4M/DC-SIGNR (collectively referred to as DC-SIGN(R)). Gp120 and gp41 interact with GalCer. Gp120 interacts with host ITGA4/ITGB7 complex; on CD4+ T-cells, this interaction results in rapid activation of integrin ITGAL/LFA-1, which facilitates efficient cell-to-cell spreading of HIV-1. Gp120 interacts with cell-associated heparan sulfate; this interaction increases virus infectivity on permissive cells and may be involved in infection of CD4- cells.</text>
</comment>
<evidence type="ECO:0000256" key="28">
    <source>
        <dbReference type="ARBA" id="ARBA00023180"/>
    </source>
</evidence>
<evidence type="ECO:0000256" key="3">
    <source>
        <dbReference type="ARBA" id="ARBA00004505"/>
    </source>
</evidence>
<comment type="subcellular location">
    <subcellularLocation>
        <location evidence="3">Host cell membrane</location>
        <topology evidence="3">Peripheral membrane protein</topology>
    </subcellularLocation>
    <subcellularLocation>
        <location evidence="1">Host cell membrane</location>
        <topology evidence="1">Single-pass type I membrane protein</topology>
    </subcellularLocation>
    <subcellularLocation>
        <location evidence="2">Host endosome membrane</location>
        <topology evidence="2">Peripheral membrane protein</topology>
    </subcellularLocation>
    <subcellularLocation>
        <location evidence="5">Host endosome membrane</location>
        <topology evidence="5">Single-pass type I membrane protein</topology>
    </subcellularLocation>
    <subcellularLocation>
        <location evidence="6">Virion membrane</location>
        <topology evidence="6">Peripheral membrane protein</topology>
    </subcellularLocation>
    <subcellularLocation>
        <location evidence="4">Virion membrane</location>
        <topology evidence="4">Single-pass type I membrane protein</topology>
    </subcellularLocation>
</comment>
<dbReference type="Pfam" id="PF00516">
    <property type="entry name" value="GP120"/>
    <property type="match status" value="1"/>
</dbReference>
<comment type="miscellaneous">
    <text evidence="33">Inhibitors targeting HIV-1 viral envelope proteins are used as antiretroviral drugs. Attachment of virions to the cell surface via non-specific interactions and CD4 binding can be blocked by inhibitors that include cyanovirin-N, cyclotriazadisulfonamide analogs, PRO 2000, TNX 355 and PRO 542. In addition, BMS 806 can block CD4-induced conformational changes. Env interactions with the coreceptor molecules can be targeted by CCR5 antagonists including SCH-D, maraviroc (UK 427857) and aplaviroc (GW 873140), and the CXCR4 antagonist AMD 070. Fusion of viral and cellular membranes can be inhibited by peptides such as enfuvirtide and tifuvirtide (T 1249). Resistance to inhibitors associated with mutations in Env are observed. Most of the time, single mutations confer only a modest reduction in drug susceptibility. Combination of several mutations is usually required to develop a high-level drug resistance.</text>
</comment>
<keyword evidence="25 33" id="KW-0472">Membrane</keyword>
<feature type="chain" id="PRO_5023270676" description="Transmembrane protein gp41" evidence="33">
    <location>
        <begin position="513"/>
        <end position="858"/>
    </location>
</feature>
<keyword evidence="14 33" id="KW-0812">Transmembrane</keyword>
<keyword evidence="27 33" id="KW-1015">Disulfide bond</keyword>
<feature type="site" description="Cleavage; by host furin" evidence="33">
    <location>
        <begin position="512"/>
        <end position="513"/>
    </location>
</feature>
<feature type="region of interest" description="CD4-binding loop" evidence="33">
    <location>
        <begin position="364"/>
        <end position="374"/>
    </location>
</feature>
<feature type="disulfide bond" evidence="33">
    <location>
        <begin position="220"/>
        <end position="249"/>
    </location>
</feature>
<dbReference type="GO" id="GO:0005198">
    <property type="term" value="F:structural molecule activity"/>
    <property type="evidence" value="ECO:0007669"/>
    <property type="project" value="UniProtKB-UniRule"/>
</dbReference>
<comment type="miscellaneous">
    <text evidence="33">HIV-1 lineages are divided in three main groups, M (for Major), O (for Outlier), and N (for New, or Non-M, Non-O). The vast majority of strains found worldwide belong to the group M. Group O seems to be endemic to and largely confined to Cameroon and neighboring countries in West Central Africa, where these viruses represent a small minority of HIV-1 strains. The group N is represented by a limited number of isolates from Cameroonian persons. The group M is further subdivided in 9 clades or subtypes (A to D, F to H, J and K).</text>
</comment>
<evidence type="ECO:0000256" key="17">
    <source>
        <dbReference type="ARBA" id="ARBA00022804"/>
    </source>
</evidence>
<feature type="coiled-coil region" evidence="33">
    <location>
        <begin position="635"/>
        <end position="669"/>
    </location>
</feature>
<keyword evidence="22 33" id="KW-1133">Transmembrane helix</keyword>
<evidence type="ECO:0000256" key="22">
    <source>
        <dbReference type="ARBA" id="ARBA00022989"/>
    </source>
</evidence>
<dbReference type="GO" id="GO:0055036">
    <property type="term" value="C:virion membrane"/>
    <property type="evidence" value="ECO:0007669"/>
    <property type="project" value="UniProtKB-SubCell"/>
</dbReference>
<keyword evidence="10 33" id="KW-1165">Clathrin-mediated endocytosis of virus by host</keyword>
<name>A0A1C8Z1M6_HV1</name>
<dbReference type="GO" id="GO:0016020">
    <property type="term" value="C:membrane"/>
    <property type="evidence" value="ECO:0007669"/>
    <property type="project" value="UniProtKB-UniRule"/>
</dbReference>
<feature type="disulfide bond" evidence="33">
    <location>
        <begin position="600"/>
        <end position="606"/>
    </location>
</feature>
<dbReference type="GO" id="GO:0044175">
    <property type="term" value="C:host cell endosome membrane"/>
    <property type="evidence" value="ECO:0007669"/>
    <property type="project" value="UniProtKB-SubCell"/>
</dbReference>
<keyword evidence="9 33" id="KW-1032">Host cell membrane</keyword>
<feature type="disulfide bond" evidence="33">
    <location>
        <begin position="53"/>
        <end position="73"/>
    </location>
</feature>
<dbReference type="FunFam" id="2.170.40.20:FF:000001">
    <property type="entry name" value="Envelope glycoprotein gp160"/>
    <property type="match status" value="1"/>
</dbReference>
<keyword evidence="17 33" id="KW-1161">Viral attachment to host cell</keyword>
<evidence type="ECO:0000256" key="18">
    <source>
        <dbReference type="ARBA" id="ARBA00022844"/>
    </source>
</evidence>
<evidence type="ECO:0000256" key="25">
    <source>
        <dbReference type="ARBA" id="ARBA00023136"/>
    </source>
</evidence>
<feature type="transmembrane region" description="Helical" evidence="34">
    <location>
        <begin position="513"/>
        <end position="537"/>
    </location>
</feature>
<dbReference type="GO" id="GO:0052031">
    <property type="term" value="P:symbiont-mediated perturbation of host defense response"/>
    <property type="evidence" value="ECO:0007669"/>
    <property type="project" value="UniProtKB-UniRule"/>
</dbReference>
<dbReference type="Gene3D" id="2.170.40.20">
    <property type="entry name" value="Human immunodeficiency virus 1, Gp160, envelope glycoprotein"/>
    <property type="match status" value="2"/>
</dbReference>
<feature type="region of interest" description="MPER; binding to GalCer" evidence="33">
    <location>
        <begin position="664"/>
        <end position="685"/>
    </location>
</feature>
<evidence type="ECO:0000256" key="8">
    <source>
        <dbReference type="ARBA" id="ARBA00022510"/>
    </source>
</evidence>
<comment type="PTM">
    <text evidence="33">Specific enzymatic cleavages in vivo yield mature proteins. Envelope glycoproteins are synthesized as a inactive precursor that is heavily N-glycosylated and processed likely by host cell furin in the Golgi to yield the mature SU and TM proteins. The cleavage site between SU and TM requires the minimal sequence [KR]-X-[KR]-R. About 2 of the 9 disulfide bonds of gp41 are reduced by P4HB/PDI, following binding to CD4 receptor.</text>
</comment>
<keyword evidence="23 33" id="KW-1039">Host endosome</keyword>
<keyword evidence="24 33" id="KW-0175">Coiled coil</keyword>
<dbReference type="InterPro" id="IPR000328">
    <property type="entry name" value="GP41-like"/>
</dbReference>
<comment type="domain">
    <text evidence="33">The membrane proximal external region (MPER) present in gp41 is a tryptophan-rich region recognized by the antibodies 2F5, Z13, and 4E10. MPER seems to play a role in fusion.</text>
</comment>